<gene>
    <name evidence="6" type="ORF">C2E20_1664</name>
</gene>
<organism evidence="6 7">
    <name type="scientific">Micractinium conductrix</name>
    <dbReference type="NCBI Taxonomy" id="554055"/>
    <lineage>
        <taxon>Eukaryota</taxon>
        <taxon>Viridiplantae</taxon>
        <taxon>Chlorophyta</taxon>
        <taxon>core chlorophytes</taxon>
        <taxon>Trebouxiophyceae</taxon>
        <taxon>Chlorellales</taxon>
        <taxon>Chlorellaceae</taxon>
        <taxon>Chlorella clade</taxon>
        <taxon>Micractinium</taxon>
    </lineage>
</organism>
<dbReference type="SUPFAM" id="SSF51735">
    <property type="entry name" value="NAD(P)-binding Rossmann-fold domains"/>
    <property type="match status" value="1"/>
</dbReference>
<evidence type="ECO:0000259" key="5">
    <source>
        <dbReference type="Pfam" id="PF01073"/>
    </source>
</evidence>
<evidence type="ECO:0000313" key="7">
    <source>
        <dbReference type="Proteomes" id="UP000239649"/>
    </source>
</evidence>
<dbReference type="GO" id="GO:0016616">
    <property type="term" value="F:oxidoreductase activity, acting on the CH-OH group of donors, NAD or NADP as acceptor"/>
    <property type="evidence" value="ECO:0007669"/>
    <property type="project" value="InterPro"/>
</dbReference>
<comment type="similarity">
    <text evidence="1">Belongs to the 3-beta-HSD family.</text>
</comment>
<dbReference type="Proteomes" id="UP000239649">
    <property type="component" value="Unassembled WGS sequence"/>
</dbReference>
<sequence length="434" mass="47663">MAGIRLEAFKFATYLSLPIALTAAVVMREDILQAIIKSRAYVIYPPSDVTDDKIQTLLKEERARNPRRKPAGGKRRCLVTGGSGFLGRHLAQQLLDSGAWEVTVFDIRAVEGEDRATYIVGDLRSAEEVAAAVAGMDCVFHVATAAPTAHNAHNRELMWAVNVEGTRNIIDACMAQAVPRLVYTSSASVVFDGHDLHAVDEAQPYAARPLDYYTHTKIEGERLILEANGKGGTLATVALRPSGIFGEFDTLMVPTTVRNAQKGKMKYIIGSGANQMDWTYAGNVAQAHLEAAAALTTPDCPLGGKAYFITNDDPRPFWGMMGDICQGLGYDRPRIKLPFFLIYFIALIVQYLVVPLLKLFGRDLQSDFTPFRITLAASNRTFSCAAARRDFGYQPQVSMDEALERTLKHFSHLHASKRPAAAGDKTLAPRKKRA</sequence>
<evidence type="ECO:0000256" key="4">
    <source>
        <dbReference type="SAM" id="SignalP"/>
    </source>
</evidence>
<dbReference type="OrthoDB" id="10058185at2759"/>
<evidence type="ECO:0000313" key="6">
    <source>
        <dbReference type="EMBL" id="PSC75831.1"/>
    </source>
</evidence>
<dbReference type="Gene3D" id="3.40.50.720">
    <property type="entry name" value="NAD(P)-binding Rossmann-like Domain"/>
    <property type="match status" value="1"/>
</dbReference>
<dbReference type="Pfam" id="PF01073">
    <property type="entry name" value="3Beta_HSD"/>
    <property type="match status" value="1"/>
</dbReference>
<comment type="caution">
    <text evidence="6">The sequence shown here is derived from an EMBL/GenBank/DDBJ whole genome shotgun (WGS) entry which is preliminary data.</text>
</comment>
<keyword evidence="4" id="KW-0732">Signal</keyword>
<name>A0A2P6VP02_9CHLO</name>
<keyword evidence="7" id="KW-1185">Reference proteome</keyword>
<dbReference type="STRING" id="554055.A0A2P6VP02"/>
<dbReference type="InterPro" id="IPR050177">
    <property type="entry name" value="Lipid_A_modif_metabolic_enz"/>
</dbReference>
<dbReference type="FunFam" id="3.40.50.720:FF:000495">
    <property type="entry name" value="3 hydroxysteroid dehydrogenase, putative"/>
    <property type="match status" value="1"/>
</dbReference>
<keyword evidence="3" id="KW-0472">Membrane</keyword>
<evidence type="ECO:0000256" key="3">
    <source>
        <dbReference type="SAM" id="Phobius"/>
    </source>
</evidence>
<evidence type="ECO:0000256" key="2">
    <source>
        <dbReference type="ARBA" id="ARBA00023002"/>
    </source>
</evidence>
<keyword evidence="3" id="KW-1133">Transmembrane helix</keyword>
<feature type="domain" description="3-beta hydroxysteroid dehydrogenase/isomerase" evidence="5">
    <location>
        <begin position="78"/>
        <end position="338"/>
    </location>
</feature>
<dbReference type="PANTHER" id="PTHR43245">
    <property type="entry name" value="BIFUNCTIONAL POLYMYXIN RESISTANCE PROTEIN ARNA"/>
    <property type="match status" value="1"/>
</dbReference>
<dbReference type="InterPro" id="IPR002225">
    <property type="entry name" value="3Beta_OHSteriod_DH/Estase"/>
</dbReference>
<feature type="signal peptide" evidence="4">
    <location>
        <begin position="1"/>
        <end position="24"/>
    </location>
</feature>
<dbReference type="GO" id="GO:0006694">
    <property type="term" value="P:steroid biosynthetic process"/>
    <property type="evidence" value="ECO:0007669"/>
    <property type="project" value="InterPro"/>
</dbReference>
<feature type="transmembrane region" description="Helical" evidence="3">
    <location>
        <begin position="337"/>
        <end position="357"/>
    </location>
</feature>
<evidence type="ECO:0000256" key="1">
    <source>
        <dbReference type="ARBA" id="ARBA00009219"/>
    </source>
</evidence>
<accession>A0A2P6VP02</accession>
<dbReference type="AlphaFoldDB" id="A0A2P6VP02"/>
<dbReference type="EMBL" id="LHPF02000002">
    <property type="protein sequence ID" value="PSC75831.1"/>
    <property type="molecule type" value="Genomic_DNA"/>
</dbReference>
<feature type="chain" id="PRO_5015107096" evidence="4">
    <location>
        <begin position="25"/>
        <end position="434"/>
    </location>
</feature>
<proteinExistence type="inferred from homology"/>
<reference evidence="6 7" key="1">
    <citation type="journal article" date="2018" name="Plant J.">
        <title>Genome sequences of Chlorella sorokiniana UTEX 1602 and Micractinium conductrix SAG 241.80: implications to maltose excretion by a green alga.</title>
        <authorList>
            <person name="Arriola M.B."/>
            <person name="Velmurugan N."/>
            <person name="Zhang Y."/>
            <person name="Plunkett M.H."/>
            <person name="Hondzo H."/>
            <person name="Barney B.M."/>
        </authorList>
    </citation>
    <scope>NUCLEOTIDE SEQUENCE [LARGE SCALE GENOMIC DNA]</scope>
    <source>
        <strain evidence="6 7">SAG 241.80</strain>
    </source>
</reference>
<dbReference type="InterPro" id="IPR036291">
    <property type="entry name" value="NAD(P)-bd_dom_sf"/>
</dbReference>
<keyword evidence="3" id="KW-0812">Transmembrane</keyword>
<dbReference type="PANTHER" id="PTHR43245:SF51">
    <property type="entry name" value="SHORT CHAIN DEHYDROGENASE_REDUCTASE FAMILY 42E, MEMBER 2"/>
    <property type="match status" value="1"/>
</dbReference>
<keyword evidence="2" id="KW-0560">Oxidoreductase</keyword>
<protein>
    <submittedName>
        <fullName evidence="6">Sterol-4-alpha-carboxylate 3-decarboxylating</fullName>
    </submittedName>
</protein>